<reference evidence="1" key="1">
    <citation type="submission" date="2020-01" db="EMBL/GenBank/DDBJ databases">
        <authorList>
            <person name="Meier V. D."/>
            <person name="Meier V D."/>
        </authorList>
    </citation>
    <scope>NUCLEOTIDE SEQUENCE</scope>
    <source>
        <strain evidence="1">HLG_WM_MAG_02</strain>
    </source>
</reference>
<gene>
    <name evidence="1" type="ORF">HELGO_WM40124</name>
</gene>
<evidence type="ECO:0000313" key="1">
    <source>
        <dbReference type="EMBL" id="CAA6813275.1"/>
    </source>
</evidence>
<sequence>QVQEVFYNDFYELHPKTKKFIDEISSNILLFIENISSSLENLEYFIARTKKLRQQNRKIHQLSVEILEEKDQKLEELLILNPKENYLTLYRSQKNSVKSFPDASESSKVIRKLRKHFNELSIKKEPKQFSIKTQKKEKLNLVNLKIIEDGLKKKGSTDIFNFIYEHPELHQFIENSPQNLSLKEESFKIYLQFIIPKNEHIILNKNYNHHAIRIAQWT</sequence>
<feature type="non-terminal residue" evidence="1">
    <location>
        <position position="1"/>
    </location>
</feature>
<protein>
    <submittedName>
        <fullName evidence="1">Uncharacterized protein</fullName>
    </submittedName>
</protein>
<dbReference type="AlphaFoldDB" id="A0A6S6T4V8"/>
<accession>A0A6S6T4V8</accession>
<proteinExistence type="predicted"/>
<name>A0A6S6T4V8_9BACT</name>
<dbReference type="EMBL" id="CACVAZ010000079">
    <property type="protein sequence ID" value="CAA6813275.1"/>
    <property type="molecule type" value="Genomic_DNA"/>
</dbReference>
<organism evidence="1">
    <name type="scientific">uncultured Sulfurovum sp</name>
    <dbReference type="NCBI Taxonomy" id="269237"/>
    <lineage>
        <taxon>Bacteria</taxon>
        <taxon>Pseudomonadati</taxon>
        <taxon>Campylobacterota</taxon>
        <taxon>Epsilonproteobacteria</taxon>
        <taxon>Campylobacterales</taxon>
        <taxon>Sulfurovaceae</taxon>
        <taxon>Sulfurovum</taxon>
        <taxon>environmental samples</taxon>
    </lineage>
</organism>